<dbReference type="OrthoDB" id="6555107at2"/>
<keyword evidence="1" id="KW-0732">Signal</keyword>
<organism evidence="2 3">
    <name type="scientific">Lysobacter dokdonensis DS-58</name>
    <dbReference type="NCBI Taxonomy" id="1300345"/>
    <lineage>
        <taxon>Bacteria</taxon>
        <taxon>Pseudomonadati</taxon>
        <taxon>Pseudomonadota</taxon>
        <taxon>Gammaproteobacteria</taxon>
        <taxon>Lysobacterales</taxon>
        <taxon>Lysobacteraceae</taxon>
        <taxon>Noviluteimonas</taxon>
    </lineage>
</organism>
<sequence>MPRHLPLAILAASLLLPSLAFAQDRFDDSSDDWRFRASLYAFVPKVGGNARLPSGGERELYLSADDLISHTDAAGMATFEFRKGRWGGFADLVAMDLGQHVNGTRALLAGRAPLPPGTYANASLDIEAFALTVAGTYRALEGDNAHIDVFAGGRLLDATVKLDWDFNADVIGTLRSGSTQVGHSTWDGIVGAKGRVYFGERKQWFVPWYVDAGTGATDLTWNASAGVGYAAHWGEVFVTYRRLDYDFGDDRHIADLDFSGPTLGVAFDW</sequence>
<dbReference type="EMBL" id="JRKJ01000002">
    <property type="protein sequence ID" value="KGQ20366.1"/>
    <property type="molecule type" value="Genomic_DNA"/>
</dbReference>
<comment type="caution">
    <text evidence="2">The sequence shown here is derived from an EMBL/GenBank/DDBJ whole genome shotgun (WGS) entry which is preliminary data.</text>
</comment>
<dbReference type="Proteomes" id="UP000030518">
    <property type="component" value="Unassembled WGS sequence"/>
</dbReference>
<accession>A0A0A2WJL2</accession>
<dbReference type="eggNOG" id="COG2067">
    <property type="taxonomic scope" value="Bacteria"/>
</dbReference>
<evidence type="ECO:0000313" key="3">
    <source>
        <dbReference type="Proteomes" id="UP000030518"/>
    </source>
</evidence>
<feature type="chain" id="PRO_5001996337" description="Outer membrane protein beta-barrel domain-containing protein" evidence="1">
    <location>
        <begin position="23"/>
        <end position="269"/>
    </location>
</feature>
<name>A0A0A2WJL2_9GAMM</name>
<feature type="signal peptide" evidence="1">
    <location>
        <begin position="1"/>
        <end position="22"/>
    </location>
</feature>
<dbReference type="PATRIC" id="fig|1300345.3.peg.226"/>
<dbReference type="AlphaFoldDB" id="A0A0A2WJL2"/>
<proteinExistence type="predicted"/>
<evidence type="ECO:0000256" key="1">
    <source>
        <dbReference type="SAM" id="SignalP"/>
    </source>
</evidence>
<evidence type="ECO:0000313" key="2">
    <source>
        <dbReference type="EMBL" id="KGQ20366.1"/>
    </source>
</evidence>
<gene>
    <name evidence="2" type="ORF">LF41_902</name>
</gene>
<dbReference type="STRING" id="1300345.LF41_902"/>
<keyword evidence="3" id="KW-1185">Reference proteome</keyword>
<evidence type="ECO:0008006" key="4">
    <source>
        <dbReference type="Google" id="ProtNLM"/>
    </source>
</evidence>
<dbReference type="RefSeq" id="WP_036164618.1">
    <property type="nucleotide sequence ID" value="NZ_JRKJ01000002.1"/>
</dbReference>
<protein>
    <recommendedName>
        <fullName evidence="4">Outer membrane protein beta-barrel domain-containing protein</fullName>
    </recommendedName>
</protein>
<reference evidence="2 3" key="1">
    <citation type="submission" date="2014-09" db="EMBL/GenBank/DDBJ databases">
        <title>Genome sequences of Lysobacter dokdonensis DS-58.</title>
        <authorList>
            <person name="Kim J.F."/>
            <person name="Kwak M.-J."/>
        </authorList>
    </citation>
    <scope>NUCLEOTIDE SEQUENCE [LARGE SCALE GENOMIC DNA]</scope>
    <source>
        <strain evidence="2 3">DS-58</strain>
    </source>
</reference>